<name>A0A9N9AU89_9GLOM</name>
<accession>A0A9N9AU89</accession>
<keyword evidence="11" id="KW-1185">Reference proteome</keyword>
<dbReference type="OrthoDB" id="301434at2759"/>
<evidence type="ECO:0000256" key="1">
    <source>
        <dbReference type="ARBA" id="ARBA00004477"/>
    </source>
</evidence>
<comment type="caution">
    <text evidence="10">The sequence shown here is derived from an EMBL/GenBank/DDBJ whole genome shotgun (WGS) entry which is preliminary data.</text>
</comment>
<feature type="domain" description="Phosphatidic acid phosphatase type 2/haloperoxidase" evidence="9">
    <location>
        <begin position="87"/>
        <end position="206"/>
    </location>
</feature>
<keyword evidence="4" id="KW-0256">Endoplasmic reticulum</keyword>
<comment type="subcellular location">
    <subcellularLocation>
        <location evidence="1">Endoplasmic reticulum membrane</location>
        <topology evidence="1">Multi-pass membrane protein</topology>
    </subcellularLocation>
</comment>
<dbReference type="Proteomes" id="UP000789508">
    <property type="component" value="Unassembled WGS sequence"/>
</dbReference>
<evidence type="ECO:0000256" key="2">
    <source>
        <dbReference type="ARBA" id="ARBA00022692"/>
    </source>
</evidence>
<evidence type="ECO:0000256" key="4">
    <source>
        <dbReference type="ARBA" id="ARBA00022824"/>
    </source>
</evidence>
<dbReference type="GO" id="GO:0042392">
    <property type="term" value="F:sphingosine-1-phosphate phosphatase activity"/>
    <property type="evidence" value="ECO:0007669"/>
    <property type="project" value="TreeGrafter"/>
</dbReference>
<evidence type="ECO:0000256" key="5">
    <source>
        <dbReference type="ARBA" id="ARBA00022989"/>
    </source>
</evidence>
<feature type="transmembrane region" description="Helical" evidence="8">
    <location>
        <begin position="295"/>
        <end position="312"/>
    </location>
</feature>
<proteinExistence type="inferred from homology"/>
<dbReference type="GO" id="GO:0005789">
    <property type="term" value="C:endoplasmic reticulum membrane"/>
    <property type="evidence" value="ECO:0007669"/>
    <property type="project" value="UniProtKB-SubCell"/>
</dbReference>
<dbReference type="CDD" id="cd03388">
    <property type="entry name" value="PAP2_SPPase1"/>
    <property type="match status" value="1"/>
</dbReference>
<keyword evidence="6 8" id="KW-0472">Membrane</keyword>
<evidence type="ECO:0000259" key="9">
    <source>
        <dbReference type="SMART" id="SM00014"/>
    </source>
</evidence>
<dbReference type="EMBL" id="CAJVPS010001623">
    <property type="protein sequence ID" value="CAG8545222.1"/>
    <property type="molecule type" value="Genomic_DNA"/>
</dbReference>
<evidence type="ECO:0000313" key="11">
    <source>
        <dbReference type="Proteomes" id="UP000789508"/>
    </source>
</evidence>
<dbReference type="AlphaFoldDB" id="A0A9N9AU89"/>
<gene>
    <name evidence="10" type="ORF">ALEPTO_LOCUS5608</name>
</gene>
<sequence length="489" mass="55689">MATRKMDAGLHPEFHYEQRLSPVRARIRSWLLPFIRREKDILVFIQSSLRHPFLDWYFPVTSNLGTHTFYMVCLPLLFWFGYAPLGRGLTLVVASGVFWTGFVKDMLCLPRPLSPPIKRMTMSGTHHLEYGFPSTHTANAISITLYLLAFVTQINDIDPNTRQLCVAALIVYCVSVVLGRIYCGMHSITDLIGGTIMGALLWWFQWNWQSDIDAFVLNDSWFVPMSIISVTIFLIYIFPEPVDNCPCFEDCVAFAGVIMGLLPGCWRYAQSKYSLSGSDRANVPYDYQTVGLPKSLGRLVIGVAILFIWRMVMKKILYTTLPPFYRALNLNIYRKDYLPAKDYKDLSPYSIRAVPSVLNLPQAPIHSMGPQSTADMYEQLDAEKENERGLTERRRMNGSFVAHQNNFNKPASNIRKLDEKVNLDDDDYSEENKGNIVSFDTIEEPPLRYDVDVVVKLVVYAGIGWLAVDLIPVFFELSGLGVNIVARNQ</sequence>
<evidence type="ECO:0000313" key="10">
    <source>
        <dbReference type="EMBL" id="CAG8545222.1"/>
    </source>
</evidence>
<evidence type="ECO:0000256" key="8">
    <source>
        <dbReference type="SAM" id="Phobius"/>
    </source>
</evidence>
<evidence type="ECO:0000256" key="3">
    <source>
        <dbReference type="ARBA" id="ARBA00022801"/>
    </source>
</evidence>
<dbReference type="PANTHER" id="PTHR14969:SF28">
    <property type="entry name" value="DIHYDROSPHINGOSINE 1-PHOSPHATE PHOSPHATASE LCB3-RELATED"/>
    <property type="match status" value="1"/>
</dbReference>
<dbReference type="PANTHER" id="PTHR14969">
    <property type="entry name" value="SPHINGOSINE-1-PHOSPHATE PHOSPHOHYDROLASE"/>
    <property type="match status" value="1"/>
</dbReference>
<keyword evidence="5 8" id="KW-1133">Transmembrane helix</keyword>
<evidence type="ECO:0000256" key="6">
    <source>
        <dbReference type="ARBA" id="ARBA00023136"/>
    </source>
</evidence>
<feature type="transmembrane region" description="Helical" evidence="8">
    <location>
        <begin position="251"/>
        <end position="269"/>
    </location>
</feature>
<feature type="transmembrane region" description="Helical" evidence="8">
    <location>
        <begin position="161"/>
        <end position="179"/>
    </location>
</feature>
<keyword evidence="2 8" id="KW-0812">Transmembrane</keyword>
<feature type="transmembrane region" description="Helical" evidence="8">
    <location>
        <begin position="191"/>
        <end position="208"/>
    </location>
</feature>
<dbReference type="Pfam" id="PF01569">
    <property type="entry name" value="PAP2"/>
    <property type="match status" value="1"/>
</dbReference>
<reference evidence="10" key="1">
    <citation type="submission" date="2021-06" db="EMBL/GenBank/DDBJ databases">
        <authorList>
            <person name="Kallberg Y."/>
            <person name="Tangrot J."/>
            <person name="Rosling A."/>
        </authorList>
    </citation>
    <scope>NUCLEOTIDE SEQUENCE</scope>
    <source>
        <strain evidence="10">FL130A</strain>
    </source>
</reference>
<dbReference type="InterPro" id="IPR036938">
    <property type="entry name" value="PAP2/HPO_sf"/>
</dbReference>
<comment type="similarity">
    <text evidence="7">Belongs to the type 2 lipid phosphate phosphatase family.</text>
</comment>
<dbReference type="Gene3D" id="1.20.144.10">
    <property type="entry name" value="Phosphatidic acid phosphatase type 2/haloperoxidase"/>
    <property type="match status" value="1"/>
</dbReference>
<dbReference type="SUPFAM" id="SSF48317">
    <property type="entry name" value="Acid phosphatase/Vanadium-dependent haloperoxidase"/>
    <property type="match status" value="1"/>
</dbReference>
<evidence type="ECO:0000256" key="7">
    <source>
        <dbReference type="ARBA" id="ARBA00038324"/>
    </source>
</evidence>
<organism evidence="10 11">
    <name type="scientific">Ambispora leptoticha</name>
    <dbReference type="NCBI Taxonomy" id="144679"/>
    <lineage>
        <taxon>Eukaryota</taxon>
        <taxon>Fungi</taxon>
        <taxon>Fungi incertae sedis</taxon>
        <taxon>Mucoromycota</taxon>
        <taxon>Glomeromycotina</taxon>
        <taxon>Glomeromycetes</taxon>
        <taxon>Archaeosporales</taxon>
        <taxon>Ambisporaceae</taxon>
        <taxon>Ambispora</taxon>
    </lineage>
</organism>
<dbReference type="InterPro" id="IPR000326">
    <property type="entry name" value="PAP2/HPO"/>
</dbReference>
<protein>
    <submittedName>
        <fullName evidence="10">12611_t:CDS:1</fullName>
    </submittedName>
</protein>
<feature type="transmembrane region" description="Helical" evidence="8">
    <location>
        <begin position="130"/>
        <end position="149"/>
    </location>
</feature>
<keyword evidence="3" id="KW-0378">Hydrolase</keyword>
<feature type="transmembrane region" description="Helical" evidence="8">
    <location>
        <begin position="220"/>
        <end position="239"/>
    </location>
</feature>
<dbReference type="SMART" id="SM00014">
    <property type="entry name" value="acidPPc"/>
    <property type="match status" value="1"/>
</dbReference>